<gene>
    <name evidence="7" type="ORF">ACHHYP_09215</name>
</gene>
<comment type="subcellular location">
    <subcellularLocation>
        <location evidence="1">Nucleus</location>
    </subcellularLocation>
</comment>
<dbReference type="InterPro" id="IPR036898">
    <property type="entry name" value="RNA_pol_Rpb7-like_N_sf"/>
</dbReference>
<evidence type="ECO:0000256" key="2">
    <source>
        <dbReference type="ARBA" id="ARBA00022478"/>
    </source>
</evidence>
<evidence type="ECO:0000313" key="7">
    <source>
        <dbReference type="EMBL" id="OQR98094.1"/>
    </source>
</evidence>
<evidence type="ECO:0000256" key="5">
    <source>
        <dbReference type="SAM" id="MobiDB-lite"/>
    </source>
</evidence>
<name>A0A1V9ZJD1_ACHHY</name>
<proteinExistence type="predicted"/>
<evidence type="ECO:0000313" key="8">
    <source>
        <dbReference type="Proteomes" id="UP000243579"/>
    </source>
</evidence>
<feature type="compositionally biased region" description="Basic residues" evidence="5">
    <location>
        <begin position="245"/>
        <end position="254"/>
    </location>
</feature>
<dbReference type="OrthoDB" id="10250504at2759"/>
<keyword evidence="3" id="KW-0804">Transcription</keyword>
<dbReference type="Proteomes" id="UP000243579">
    <property type="component" value="Unassembled WGS sequence"/>
</dbReference>
<dbReference type="AlphaFoldDB" id="A0A1V9ZJD1"/>
<organism evidence="7 8">
    <name type="scientific">Achlya hypogyna</name>
    <name type="common">Oomycete</name>
    <name type="synonym">Protoachlya hypogyna</name>
    <dbReference type="NCBI Taxonomy" id="1202772"/>
    <lineage>
        <taxon>Eukaryota</taxon>
        <taxon>Sar</taxon>
        <taxon>Stramenopiles</taxon>
        <taxon>Oomycota</taxon>
        <taxon>Saprolegniomycetes</taxon>
        <taxon>Saprolegniales</taxon>
        <taxon>Achlyaceae</taxon>
        <taxon>Achlya</taxon>
    </lineage>
</organism>
<feature type="region of interest" description="Disordered" evidence="5">
    <location>
        <begin position="188"/>
        <end position="254"/>
    </location>
</feature>
<dbReference type="PANTHER" id="PTHR12709:SF5">
    <property type="entry name" value="DNA-DIRECTED RNA POLYMERASE I SUBUNIT RPA43"/>
    <property type="match status" value="1"/>
</dbReference>
<dbReference type="InterPro" id="IPR045113">
    <property type="entry name" value="Rpb7-like"/>
</dbReference>
<comment type="caution">
    <text evidence="7">The sequence shown here is derived from an EMBL/GenBank/DDBJ whole genome shotgun (WGS) entry which is preliminary data.</text>
</comment>
<dbReference type="EMBL" id="JNBR01000090">
    <property type="protein sequence ID" value="OQR98094.1"/>
    <property type="molecule type" value="Genomic_DNA"/>
</dbReference>
<keyword evidence="2" id="KW-0240">DNA-directed RNA polymerase</keyword>
<keyword evidence="4" id="KW-0539">Nucleus</keyword>
<evidence type="ECO:0000256" key="1">
    <source>
        <dbReference type="ARBA" id="ARBA00004123"/>
    </source>
</evidence>
<dbReference type="GO" id="GO:0005736">
    <property type="term" value="C:RNA polymerase I complex"/>
    <property type="evidence" value="ECO:0007669"/>
    <property type="project" value="TreeGrafter"/>
</dbReference>
<feature type="domain" description="RPA43 OB" evidence="6">
    <location>
        <begin position="81"/>
        <end position="123"/>
    </location>
</feature>
<reference evidence="7 8" key="1">
    <citation type="journal article" date="2014" name="Genome Biol. Evol.">
        <title>The secreted proteins of Achlya hypogyna and Thraustotheca clavata identify the ancestral oomycete secretome and reveal gene acquisitions by horizontal gene transfer.</title>
        <authorList>
            <person name="Misner I."/>
            <person name="Blouin N."/>
            <person name="Leonard G."/>
            <person name="Richards T.A."/>
            <person name="Lane C.E."/>
        </authorList>
    </citation>
    <scope>NUCLEOTIDE SEQUENCE [LARGE SCALE GENOMIC DNA]</scope>
    <source>
        <strain evidence="7 8">ATCC 48635</strain>
    </source>
</reference>
<dbReference type="PANTHER" id="PTHR12709">
    <property type="entry name" value="DNA-DIRECTED RNA POLYMERASE II, III"/>
    <property type="match status" value="1"/>
</dbReference>
<dbReference type="STRING" id="1202772.A0A1V9ZJD1"/>
<dbReference type="GO" id="GO:0006362">
    <property type="term" value="P:transcription elongation by RNA polymerase I"/>
    <property type="evidence" value="ECO:0007669"/>
    <property type="project" value="TreeGrafter"/>
</dbReference>
<evidence type="ECO:0000256" key="4">
    <source>
        <dbReference type="ARBA" id="ARBA00023242"/>
    </source>
</evidence>
<dbReference type="Gene3D" id="2.40.50.1060">
    <property type="match status" value="1"/>
</dbReference>
<dbReference type="Gene3D" id="3.30.1490.120">
    <property type="entry name" value="RNA polymerase Rpb7-like, N-terminal domain"/>
    <property type="match status" value="1"/>
</dbReference>
<dbReference type="Pfam" id="PF17875">
    <property type="entry name" value="RPA43_OB"/>
    <property type="match status" value="1"/>
</dbReference>
<keyword evidence="8" id="KW-1185">Reference proteome</keyword>
<dbReference type="InterPro" id="IPR041178">
    <property type="entry name" value="RPA43_OB"/>
</dbReference>
<evidence type="ECO:0000259" key="6">
    <source>
        <dbReference type="Pfam" id="PF17875"/>
    </source>
</evidence>
<protein>
    <recommendedName>
        <fullName evidence="6">RPA43 OB domain-containing protein</fullName>
    </recommendedName>
</protein>
<accession>A0A1V9ZJD1</accession>
<evidence type="ECO:0000256" key="3">
    <source>
        <dbReference type="ARBA" id="ARBA00023163"/>
    </source>
</evidence>
<dbReference type="GO" id="GO:0006352">
    <property type="term" value="P:DNA-templated transcription initiation"/>
    <property type="evidence" value="ECO:0007669"/>
    <property type="project" value="InterPro"/>
</dbReference>
<sequence>MSPFVNAKLVMSCSLAPCHIHDAKKGLEEQLNLMLMKYCEPVEGVVLAFDGIKLLNPYGHIINETPYIHVKVATEALVFRPKAGMTLSANVNKVGSSHIGLLLAGVFNVSIAAADMPKGYAHSYSDDAWINEDGATIALESEVSFTVVRVHVAHGVISIEGSMRGSKKKRKSIEPAAVAPVLVAEKKAKKSKKIKTEAVVEAEPQPKAKKSKKLAVQPEEDELPKLKKPSKLKKENPDAPVAPLKSKKSKKPTA</sequence>